<feature type="transmembrane region" description="Helical" evidence="5">
    <location>
        <begin position="190"/>
        <end position="208"/>
    </location>
</feature>
<keyword evidence="7" id="KW-1185">Reference proteome</keyword>
<feature type="transmembrane region" description="Helical" evidence="5">
    <location>
        <begin position="70"/>
        <end position="90"/>
    </location>
</feature>
<keyword evidence="6" id="KW-0378">Hydrolase</keyword>
<dbReference type="InterPro" id="IPR007300">
    <property type="entry name" value="CidB/LrgB"/>
</dbReference>
<gene>
    <name evidence="6" type="ORF">DFQ59_102736</name>
</gene>
<dbReference type="Proteomes" id="UP000252707">
    <property type="component" value="Unassembled WGS sequence"/>
</dbReference>
<evidence type="ECO:0000256" key="5">
    <source>
        <dbReference type="SAM" id="Phobius"/>
    </source>
</evidence>
<organism evidence="6 7">
    <name type="scientific">Thioalbus denitrificans</name>
    <dbReference type="NCBI Taxonomy" id="547122"/>
    <lineage>
        <taxon>Bacteria</taxon>
        <taxon>Pseudomonadati</taxon>
        <taxon>Pseudomonadota</taxon>
        <taxon>Gammaproteobacteria</taxon>
        <taxon>Chromatiales</taxon>
        <taxon>Ectothiorhodospiraceae</taxon>
        <taxon>Thioalbus</taxon>
    </lineage>
</organism>
<evidence type="ECO:0000313" key="6">
    <source>
        <dbReference type="EMBL" id="RCX32374.1"/>
    </source>
</evidence>
<reference evidence="6 7" key="1">
    <citation type="submission" date="2018-07" db="EMBL/GenBank/DDBJ databases">
        <title>Genomic Encyclopedia of Type Strains, Phase IV (KMG-IV): sequencing the most valuable type-strain genomes for metagenomic binning, comparative biology and taxonomic classification.</title>
        <authorList>
            <person name="Goeker M."/>
        </authorList>
    </citation>
    <scope>NUCLEOTIDE SEQUENCE [LARGE SCALE GENOMIC DNA]</scope>
    <source>
        <strain evidence="6 7">DSM 26407</strain>
    </source>
</reference>
<accession>A0A369CKJ4</accession>
<feature type="transmembrane region" description="Helical" evidence="5">
    <location>
        <begin position="102"/>
        <end position="125"/>
    </location>
</feature>
<evidence type="ECO:0000313" key="7">
    <source>
        <dbReference type="Proteomes" id="UP000252707"/>
    </source>
</evidence>
<proteinExistence type="predicted"/>
<dbReference type="GO" id="GO:0016787">
    <property type="term" value="F:hydrolase activity"/>
    <property type="evidence" value="ECO:0007669"/>
    <property type="project" value="UniProtKB-KW"/>
</dbReference>
<comment type="subcellular location">
    <subcellularLocation>
        <location evidence="1">Membrane</location>
        <topology evidence="1">Multi-pass membrane protein</topology>
    </subcellularLocation>
</comment>
<evidence type="ECO:0000256" key="1">
    <source>
        <dbReference type="ARBA" id="ARBA00004141"/>
    </source>
</evidence>
<evidence type="ECO:0000256" key="2">
    <source>
        <dbReference type="ARBA" id="ARBA00022692"/>
    </source>
</evidence>
<feature type="transmembrane region" description="Helical" evidence="5">
    <location>
        <begin position="12"/>
        <end position="34"/>
    </location>
</feature>
<dbReference type="PANTHER" id="PTHR30249">
    <property type="entry name" value="PUTATIVE SEROTONIN TRANSPORTER"/>
    <property type="match status" value="1"/>
</dbReference>
<feature type="transmembrane region" description="Helical" evidence="5">
    <location>
        <begin position="214"/>
        <end position="235"/>
    </location>
</feature>
<dbReference type="Pfam" id="PF04172">
    <property type="entry name" value="LrgB"/>
    <property type="match status" value="1"/>
</dbReference>
<feature type="transmembrane region" description="Helical" evidence="5">
    <location>
        <begin position="46"/>
        <end position="64"/>
    </location>
</feature>
<dbReference type="PANTHER" id="PTHR30249:SF0">
    <property type="entry name" value="PLASTIDAL GLYCOLATE_GLYCERATE TRANSLOCATOR 1, CHLOROPLASTIC"/>
    <property type="match status" value="1"/>
</dbReference>
<keyword evidence="4 5" id="KW-0472">Membrane</keyword>
<sequence>MKRELQEIWVYLAANPLLWLTVTLVAYQAGLWLYRRLGCRPVANPVLLAIILIGALLFATGGSYDDYFAGAQFVHFLLGPATVALAIPLYRQFHRVRRAALPLALAILAGSLSAALSAMGLAWLLGASWQSVISLAPKSVTTPVAMGIAEKLGGLPSLTAVLVILTGIIGASLGPWVLRLARVRDPRARGLGLGVAAHGIGTAQAFQAGEVTGAFSSLAMGLNALATAILLPLLFRWAGW</sequence>
<dbReference type="AlphaFoldDB" id="A0A369CKJ4"/>
<dbReference type="RefSeq" id="WP_114279165.1">
    <property type="nucleotide sequence ID" value="NZ_QPJY01000002.1"/>
</dbReference>
<keyword evidence="2 5" id="KW-0812">Transmembrane</keyword>
<dbReference type="GO" id="GO:0016020">
    <property type="term" value="C:membrane"/>
    <property type="evidence" value="ECO:0007669"/>
    <property type="project" value="UniProtKB-SubCell"/>
</dbReference>
<evidence type="ECO:0000256" key="4">
    <source>
        <dbReference type="ARBA" id="ARBA00023136"/>
    </source>
</evidence>
<feature type="transmembrane region" description="Helical" evidence="5">
    <location>
        <begin position="158"/>
        <end position="178"/>
    </location>
</feature>
<name>A0A369CKJ4_9GAMM</name>
<dbReference type="OrthoDB" id="9811701at2"/>
<comment type="caution">
    <text evidence="6">The sequence shown here is derived from an EMBL/GenBank/DDBJ whole genome shotgun (WGS) entry which is preliminary data.</text>
</comment>
<dbReference type="EMBL" id="QPJY01000002">
    <property type="protein sequence ID" value="RCX32374.1"/>
    <property type="molecule type" value="Genomic_DNA"/>
</dbReference>
<evidence type="ECO:0000256" key="3">
    <source>
        <dbReference type="ARBA" id="ARBA00022989"/>
    </source>
</evidence>
<protein>
    <submittedName>
        <fullName evidence="6">Putative murein hydrolase (TIGR00659 family)</fullName>
    </submittedName>
</protein>
<keyword evidence="3 5" id="KW-1133">Transmembrane helix</keyword>